<evidence type="ECO:0000313" key="3">
    <source>
        <dbReference type="Proteomes" id="UP001363010"/>
    </source>
</evidence>
<evidence type="ECO:0000256" key="1">
    <source>
        <dbReference type="SAM" id="MobiDB-lite"/>
    </source>
</evidence>
<sequence length="351" mass="37720">MNIDPVGESAASAAAPSLLLRLVRSHGKPVDGTLSVPAAGVGLADALALDARAPNDEDRRQADLCRIGLRGRSWQLSNDSHALACTLNGQRVPAGTVTSVADRDVLELGLLRFVVELADSDVNAAAFDLRNLALSPRQQSFADPFGVLDIDGARPQSVANPLGQLLGELPVAKGQAAKGLTAASAAIPPLREISRREHRPQPGSADALFDDLHEGFIRAVRDPSRLAESALWENSHALAGEATLTTLEDLTRDAVATYPLVRDVLHDREKIDQLFDGVDSWDKSPLFEPQETEEVLRLFAPELAHSARKSIPSLTRREHHALSPDSPMPIESTRQGTRSPDGPMESNRDAL</sequence>
<organism evidence="2 3">
    <name type="scientific">Variovorax humicola</name>
    <dbReference type="NCBI Taxonomy" id="1769758"/>
    <lineage>
        <taxon>Bacteria</taxon>
        <taxon>Pseudomonadati</taxon>
        <taxon>Pseudomonadota</taxon>
        <taxon>Betaproteobacteria</taxon>
        <taxon>Burkholderiales</taxon>
        <taxon>Comamonadaceae</taxon>
        <taxon>Variovorax</taxon>
    </lineage>
</organism>
<protein>
    <submittedName>
        <fullName evidence="2">TagK domain-containing protein</fullName>
    </submittedName>
</protein>
<dbReference type="EMBL" id="JBBKZV010000063">
    <property type="protein sequence ID" value="MEJ8827316.1"/>
    <property type="molecule type" value="Genomic_DNA"/>
</dbReference>
<dbReference type="InterPro" id="IPR047914">
    <property type="entry name" value="TagK-like_C"/>
</dbReference>
<proteinExistence type="predicted"/>
<accession>A0ABU8WDG5</accession>
<dbReference type="NCBIfam" id="NF033419">
    <property type="entry name" value="T6SS_TagK_dom"/>
    <property type="match status" value="1"/>
</dbReference>
<dbReference type="Proteomes" id="UP001363010">
    <property type="component" value="Unassembled WGS sequence"/>
</dbReference>
<evidence type="ECO:0000313" key="2">
    <source>
        <dbReference type="EMBL" id="MEJ8827316.1"/>
    </source>
</evidence>
<comment type="caution">
    <text evidence="2">The sequence shown here is derived from an EMBL/GenBank/DDBJ whole genome shotgun (WGS) entry which is preliminary data.</text>
</comment>
<reference evidence="2 3" key="1">
    <citation type="submission" date="2024-03" db="EMBL/GenBank/DDBJ databases">
        <title>Novel species of the genus Variovorax.</title>
        <authorList>
            <person name="Liu Q."/>
            <person name="Xin Y.-H."/>
        </authorList>
    </citation>
    <scope>NUCLEOTIDE SEQUENCE [LARGE SCALE GENOMIC DNA]</scope>
    <source>
        <strain evidence="2 3">KACC 18501</strain>
    </source>
</reference>
<dbReference type="RefSeq" id="WP_340368344.1">
    <property type="nucleotide sequence ID" value="NZ_JBBKZV010000063.1"/>
</dbReference>
<gene>
    <name evidence="2" type="ORF">WKW80_35950</name>
</gene>
<feature type="region of interest" description="Disordered" evidence="1">
    <location>
        <begin position="309"/>
        <end position="351"/>
    </location>
</feature>
<name>A0ABU8WDG5_9BURK</name>
<keyword evidence="3" id="KW-1185">Reference proteome</keyword>